<accession>A0AAV2M9X9</accession>
<dbReference type="EMBL" id="OZ035829">
    <property type="protein sequence ID" value="CAL1610172.1"/>
    <property type="molecule type" value="Genomic_DNA"/>
</dbReference>
<gene>
    <name evidence="2" type="ORF">KC01_LOCUS36828</name>
</gene>
<evidence type="ECO:0000313" key="2">
    <source>
        <dbReference type="EMBL" id="CAL1610172.1"/>
    </source>
</evidence>
<sequence length="357" mass="42135">MDIYREVNYLHRKVISLQHASRDLRTTQEEVQAVRASEEQFLNENEALRSTIRELKKIEASYHQVLRERAHSAKLQENLNLAEKKYSLLLESYNALKEQTAYRCHEQKDIKDMFEGKIDKLNHIIHLNELQGKKLEQKVFKEAEEQSRVVVTDLRQKLVNLENELKNEKSKTTDLETQLMQANCINEKLKNYPIPNLSGLPKTLTDKQLLRENLELRERLRQKWKPKPETTKPPGRPETQLVQCPTPVDAQMDQLSKIKDAQRIPELHSTIRKQSDTIKVLKAELEMCTAQRDRLQKENERIHEKISMKSYCKDRSKHTDTLATARPEKDHVELKIWSRKAPHRETFVTQRDPEQQQ</sequence>
<name>A0AAV2M9X9_KNICA</name>
<keyword evidence="1" id="KW-0175">Coiled coil</keyword>
<proteinExistence type="predicted"/>
<feature type="coiled-coil region" evidence="1">
    <location>
        <begin position="278"/>
        <end position="305"/>
    </location>
</feature>
<evidence type="ECO:0000313" key="3">
    <source>
        <dbReference type="Proteomes" id="UP001497482"/>
    </source>
</evidence>
<reference evidence="2 3" key="1">
    <citation type="submission" date="2024-04" db="EMBL/GenBank/DDBJ databases">
        <authorList>
            <person name="Waldvogel A.-M."/>
            <person name="Schoenle A."/>
        </authorList>
    </citation>
    <scope>NUCLEOTIDE SEQUENCE [LARGE SCALE GENOMIC DNA]</scope>
</reference>
<dbReference type="Proteomes" id="UP001497482">
    <property type="component" value="Chromosome 7"/>
</dbReference>
<organism evidence="2 3">
    <name type="scientific">Knipowitschia caucasica</name>
    <name type="common">Caucasian dwarf goby</name>
    <name type="synonym">Pomatoschistus caucasicus</name>
    <dbReference type="NCBI Taxonomy" id="637954"/>
    <lineage>
        <taxon>Eukaryota</taxon>
        <taxon>Metazoa</taxon>
        <taxon>Chordata</taxon>
        <taxon>Craniata</taxon>
        <taxon>Vertebrata</taxon>
        <taxon>Euteleostomi</taxon>
        <taxon>Actinopterygii</taxon>
        <taxon>Neopterygii</taxon>
        <taxon>Teleostei</taxon>
        <taxon>Neoteleostei</taxon>
        <taxon>Acanthomorphata</taxon>
        <taxon>Gobiaria</taxon>
        <taxon>Gobiiformes</taxon>
        <taxon>Gobioidei</taxon>
        <taxon>Gobiidae</taxon>
        <taxon>Gobiinae</taxon>
        <taxon>Knipowitschia</taxon>
    </lineage>
</organism>
<dbReference type="AlphaFoldDB" id="A0AAV2M9X9"/>
<feature type="coiled-coil region" evidence="1">
    <location>
        <begin position="17"/>
        <end position="99"/>
    </location>
</feature>
<feature type="coiled-coil region" evidence="1">
    <location>
        <begin position="144"/>
        <end position="178"/>
    </location>
</feature>
<evidence type="ECO:0000256" key="1">
    <source>
        <dbReference type="SAM" id="Coils"/>
    </source>
</evidence>
<protein>
    <submittedName>
        <fullName evidence="2">Uncharacterized protein</fullName>
    </submittedName>
</protein>
<keyword evidence="3" id="KW-1185">Reference proteome</keyword>